<feature type="domain" description="2-isopropylmalate synthase LeuA allosteric (dimerisation)" evidence="4">
    <location>
        <begin position="4"/>
        <end position="97"/>
    </location>
</feature>
<evidence type="ECO:0000256" key="1">
    <source>
        <dbReference type="ARBA" id="ARBA00022605"/>
    </source>
</evidence>
<keyword evidence="3" id="KW-0100">Branched-chain amino acid biosynthesis</keyword>
<gene>
    <name evidence="5" type="primary">leuA_73</name>
    <name evidence="5" type="ORF">SDC9_202309</name>
</gene>
<dbReference type="SMART" id="SM00917">
    <property type="entry name" value="LeuA_dimer"/>
    <property type="match status" value="1"/>
</dbReference>
<dbReference type="InterPro" id="IPR013709">
    <property type="entry name" value="2-isopropylmalate_synth_dimer"/>
</dbReference>
<evidence type="ECO:0000256" key="2">
    <source>
        <dbReference type="ARBA" id="ARBA00022679"/>
    </source>
</evidence>
<keyword evidence="1" id="KW-0028">Amino-acid biosynthesis</keyword>
<evidence type="ECO:0000259" key="4">
    <source>
        <dbReference type="SMART" id="SM00917"/>
    </source>
</evidence>
<comment type="caution">
    <text evidence="5">The sequence shown here is derived from an EMBL/GenBank/DDBJ whole genome shotgun (WGS) entry which is preliminary data.</text>
</comment>
<dbReference type="SUPFAM" id="SSF110921">
    <property type="entry name" value="2-isopropylmalate synthase LeuA, allosteric (dimerisation) domain"/>
    <property type="match status" value="1"/>
</dbReference>
<keyword evidence="2 5" id="KW-0808">Transferase</keyword>
<accession>A0A645ITZ9</accession>
<organism evidence="5">
    <name type="scientific">bioreactor metagenome</name>
    <dbReference type="NCBI Taxonomy" id="1076179"/>
    <lineage>
        <taxon>unclassified sequences</taxon>
        <taxon>metagenomes</taxon>
        <taxon>ecological metagenomes</taxon>
    </lineage>
</organism>
<dbReference type="EMBL" id="VSSQ01123065">
    <property type="protein sequence ID" value="MPN54637.1"/>
    <property type="molecule type" value="Genomic_DNA"/>
</dbReference>
<dbReference type="GO" id="GO:0009098">
    <property type="term" value="P:L-leucine biosynthetic process"/>
    <property type="evidence" value="ECO:0007669"/>
    <property type="project" value="InterPro"/>
</dbReference>
<dbReference type="InterPro" id="IPR036230">
    <property type="entry name" value="LeuA_allosteric_dom_sf"/>
</dbReference>
<evidence type="ECO:0000313" key="5">
    <source>
        <dbReference type="EMBL" id="MPN54637.1"/>
    </source>
</evidence>
<dbReference type="AlphaFoldDB" id="A0A645ITZ9"/>
<dbReference type="GO" id="GO:0003852">
    <property type="term" value="F:2-isopropylmalate synthase activity"/>
    <property type="evidence" value="ECO:0007669"/>
    <property type="project" value="UniProtKB-EC"/>
</dbReference>
<reference evidence="5" key="1">
    <citation type="submission" date="2019-08" db="EMBL/GenBank/DDBJ databases">
        <authorList>
            <person name="Kucharzyk K."/>
            <person name="Murdoch R.W."/>
            <person name="Higgins S."/>
            <person name="Loffler F."/>
        </authorList>
    </citation>
    <scope>NUCLEOTIDE SEQUENCE</scope>
</reference>
<dbReference type="Gene3D" id="3.30.160.270">
    <property type="match status" value="1"/>
</dbReference>
<protein>
    <submittedName>
        <fullName evidence="5">2-isopropylmalate synthase</fullName>
        <ecNumber evidence="5">2.3.3.13</ecNumber>
    </submittedName>
</protein>
<name>A0A645ITZ9_9ZZZZ</name>
<proteinExistence type="predicted"/>
<sequence>MTPTATVKMSHGGNTYEATATGDGPIDAAYFAVGKIVNVACRIDDYTIRSVSEGQEALGEVMVKLAFGGEVYTGSDISTDIIEASITAYINGINKIVEATAAA</sequence>
<dbReference type="EC" id="2.3.3.13" evidence="5"/>
<dbReference type="Pfam" id="PF08502">
    <property type="entry name" value="LeuA_dimer"/>
    <property type="match status" value="1"/>
</dbReference>
<evidence type="ECO:0000256" key="3">
    <source>
        <dbReference type="ARBA" id="ARBA00023304"/>
    </source>
</evidence>
<keyword evidence="5" id="KW-0012">Acyltransferase</keyword>
<dbReference type="FunFam" id="3.30.160.270:FF:000003">
    <property type="entry name" value="2-isopropylmalate synthase"/>
    <property type="match status" value="1"/>
</dbReference>